<dbReference type="Gene3D" id="1.10.530.10">
    <property type="match status" value="1"/>
</dbReference>
<dbReference type="CDD" id="cd13403">
    <property type="entry name" value="MLTF-like"/>
    <property type="match status" value="1"/>
</dbReference>
<evidence type="ECO:0000256" key="5">
    <source>
        <dbReference type="ARBA" id="ARBA00023239"/>
    </source>
</evidence>
<evidence type="ECO:0000313" key="8">
    <source>
        <dbReference type="EMBL" id="SVA29230.1"/>
    </source>
</evidence>
<evidence type="ECO:0000256" key="1">
    <source>
        <dbReference type="ARBA" id="ARBA00004339"/>
    </source>
</evidence>
<evidence type="ECO:0000259" key="7">
    <source>
        <dbReference type="SMART" id="SM00062"/>
    </source>
</evidence>
<dbReference type="GO" id="GO:0071555">
    <property type="term" value="P:cell wall organization"/>
    <property type="evidence" value="ECO:0007669"/>
    <property type="project" value="UniProtKB-KW"/>
</dbReference>
<dbReference type="PANTHER" id="PTHR35936">
    <property type="entry name" value="MEMBRANE-BOUND LYTIC MUREIN TRANSGLYCOSYLASE F"/>
    <property type="match status" value="1"/>
</dbReference>
<dbReference type="InterPro" id="IPR008258">
    <property type="entry name" value="Transglycosylase_SLT_dom_1"/>
</dbReference>
<accession>A0A381UM89</accession>
<dbReference type="Gene3D" id="3.40.190.10">
    <property type="entry name" value="Periplasmic binding protein-like II"/>
    <property type="match status" value="2"/>
</dbReference>
<name>A0A381UM89_9ZZZZ</name>
<dbReference type="SUPFAM" id="SSF53955">
    <property type="entry name" value="Lysozyme-like"/>
    <property type="match status" value="1"/>
</dbReference>
<dbReference type="GO" id="GO:0009253">
    <property type="term" value="P:peptidoglycan catabolic process"/>
    <property type="evidence" value="ECO:0007669"/>
    <property type="project" value="TreeGrafter"/>
</dbReference>
<protein>
    <recommendedName>
        <fullName evidence="7">Solute-binding protein family 3/N-terminal domain-containing protein</fullName>
    </recommendedName>
</protein>
<keyword evidence="4" id="KW-0998">Cell outer membrane</keyword>
<dbReference type="GO" id="GO:0009279">
    <property type="term" value="C:cell outer membrane"/>
    <property type="evidence" value="ECO:0007669"/>
    <property type="project" value="UniProtKB-SubCell"/>
</dbReference>
<dbReference type="AlphaFoldDB" id="A0A381UM89"/>
<dbReference type="HAMAP" id="MF_02016">
    <property type="entry name" value="MltF"/>
    <property type="match status" value="1"/>
</dbReference>
<dbReference type="EMBL" id="UINC01006719">
    <property type="protein sequence ID" value="SVA29230.1"/>
    <property type="molecule type" value="Genomic_DNA"/>
</dbReference>
<proteinExistence type="inferred from homology"/>
<keyword evidence="3" id="KW-0472">Membrane</keyword>
<evidence type="ECO:0000256" key="2">
    <source>
        <dbReference type="ARBA" id="ARBA00022729"/>
    </source>
</evidence>
<keyword evidence="2" id="KW-0732">Signal</keyword>
<dbReference type="GO" id="GO:0008933">
    <property type="term" value="F:peptidoglycan lytic transglycosylase activity"/>
    <property type="evidence" value="ECO:0007669"/>
    <property type="project" value="TreeGrafter"/>
</dbReference>
<dbReference type="SMART" id="SM00062">
    <property type="entry name" value="PBPb"/>
    <property type="match status" value="1"/>
</dbReference>
<dbReference type="SUPFAM" id="SSF53850">
    <property type="entry name" value="Periplasmic binding protein-like II"/>
    <property type="match status" value="1"/>
</dbReference>
<dbReference type="InterPro" id="IPR001638">
    <property type="entry name" value="Solute-binding_3/MltF_N"/>
</dbReference>
<dbReference type="CDD" id="cd01009">
    <property type="entry name" value="PBP2_YfhD_N"/>
    <property type="match status" value="1"/>
</dbReference>
<evidence type="ECO:0000256" key="6">
    <source>
        <dbReference type="ARBA" id="ARBA00023316"/>
    </source>
</evidence>
<keyword evidence="6" id="KW-0961">Cell wall biogenesis/degradation</keyword>
<gene>
    <name evidence="8" type="ORF">METZ01_LOCUS82084</name>
</gene>
<dbReference type="InterPro" id="IPR023346">
    <property type="entry name" value="Lysozyme-like_dom_sf"/>
</dbReference>
<evidence type="ECO:0000256" key="3">
    <source>
        <dbReference type="ARBA" id="ARBA00023136"/>
    </source>
</evidence>
<evidence type="ECO:0000256" key="4">
    <source>
        <dbReference type="ARBA" id="ARBA00023237"/>
    </source>
</evidence>
<dbReference type="Pfam" id="PF00497">
    <property type="entry name" value="SBP_bac_3"/>
    <property type="match status" value="1"/>
</dbReference>
<dbReference type="InterPro" id="IPR023703">
    <property type="entry name" value="MltF"/>
</dbReference>
<dbReference type="NCBIfam" id="NF008112">
    <property type="entry name" value="PRK10859.1"/>
    <property type="match status" value="1"/>
</dbReference>
<feature type="domain" description="Solute-binding protein family 3/N-terminal" evidence="7">
    <location>
        <begin position="40"/>
        <end position="263"/>
    </location>
</feature>
<reference evidence="8" key="1">
    <citation type="submission" date="2018-05" db="EMBL/GenBank/DDBJ databases">
        <authorList>
            <person name="Lanie J.A."/>
            <person name="Ng W.-L."/>
            <person name="Kazmierczak K.M."/>
            <person name="Andrzejewski T.M."/>
            <person name="Davidsen T.M."/>
            <person name="Wayne K.J."/>
            <person name="Tettelin H."/>
            <person name="Glass J.I."/>
            <person name="Rusch D."/>
            <person name="Podicherti R."/>
            <person name="Tsui H.-C.T."/>
            <person name="Winkler M.E."/>
        </authorList>
    </citation>
    <scope>NUCLEOTIDE SEQUENCE</scope>
</reference>
<comment type="subcellular location">
    <subcellularLocation>
        <location evidence="1">Cell outer membrane</location>
        <topology evidence="1">Peripheral membrane protein</topology>
    </subcellularLocation>
</comment>
<organism evidence="8">
    <name type="scientific">marine metagenome</name>
    <dbReference type="NCBI Taxonomy" id="408172"/>
    <lineage>
        <taxon>unclassified sequences</taxon>
        <taxon>metagenomes</taxon>
        <taxon>ecological metagenomes</taxon>
    </lineage>
</organism>
<keyword evidence="5" id="KW-0456">Lyase</keyword>
<sequence>METNQRGRAMRLFAYILVAFLVSTCTAPPSVLDQVIKLGELRVVTLDSPTTYYLRENGPAGPEFDLVYGLARKLNVDLNIKTVENPADIIPLLLSGEAHMAAAGIAINDAWQEHINFSYPYTTVDRHLIYKRGTGKPQSIEQVIGRPIEIINSGSHVQTIEKLSENYPDIRWKYNNHEEVTDLLEKVANNKIDFTIADSNEFNIHRHYQPELRIAIQLETNKPLAWAFHKHDDSLKRAANDYLIDAKRYGSIKQINDRYYGYTEKFDYVGVREFQKHVEKRLPLYRQHFESAGQQYGIDWRLLAAIGYQESHWKSNAVSRTGVRGIMMLTEATADYLNIKNRRDPESSIFGGAKFFARQLTRLPEDILEPDRTWFALAAYNVGFNHLKDARQVLQWQSKDPDTWLNMTEALPLLAKRKWYSKLPYGYARGWEPVIYVNNIRSYYNILYWITKDEEKENNPLFSRIKITTTEETLTDSTILKK</sequence>
<dbReference type="PANTHER" id="PTHR35936:SF32">
    <property type="entry name" value="MEMBRANE-BOUND LYTIC MUREIN TRANSGLYCOSYLASE F"/>
    <property type="match status" value="1"/>
</dbReference>
<dbReference type="Pfam" id="PF01464">
    <property type="entry name" value="SLT"/>
    <property type="match status" value="1"/>
</dbReference>